<keyword evidence="8" id="KW-0732">Signal</keyword>
<feature type="domain" description="Peptidase S8/S53" evidence="9">
    <location>
        <begin position="62"/>
        <end position="313"/>
    </location>
</feature>
<feature type="compositionally biased region" description="Pro residues" evidence="6">
    <location>
        <begin position="413"/>
        <end position="504"/>
    </location>
</feature>
<dbReference type="RefSeq" id="WP_120778786.1">
    <property type="nucleotide sequence ID" value="NZ_JBHLUP010000009.1"/>
</dbReference>
<keyword evidence="2 5" id="KW-0645">Protease</keyword>
<reference evidence="10 11" key="1">
    <citation type="journal article" date="2015" name="Int. J. Syst. Evol. Microbiol.">
        <title>Micromonospora costi sp. nov., isolated from a leaf of Costus speciosus.</title>
        <authorList>
            <person name="Thawai C."/>
        </authorList>
    </citation>
    <scope>NUCLEOTIDE SEQUENCE [LARGE SCALE GENOMIC DNA]</scope>
    <source>
        <strain evidence="10 11">CS1-12</strain>
    </source>
</reference>
<dbReference type="SUPFAM" id="SSF52743">
    <property type="entry name" value="Subtilisin-like"/>
    <property type="match status" value="1"/>
</dbReference>
<keyword evidence="11" id="KW-1185">Reference proteome</keyword>
<organism evidence="10 11">
    <name type="scientific">Micromonospora costi</name>
    <dbReference type="NCBI Taxonomy" id="1530042"/>
    <lineage>
        <taxon>Bacteria</taxon>
        <taxon>Bacillati</taxon>
        <taxon>Actinomycetota</taxon>
        <taxon>Actinomycetes</taxon>
        <taxon>Micromonosporales</taxon>
        <taxon>Micromonosporaceae</taxon>
        <taxon>Micromonospora</taxon>
    </lineage>
</organism>
<dbReference type="InterPro" id="IPR000209">
    <property type="entry name" value="Peptidase_S8/S53_dom"/>
</dbReference>
<keyword evidence="4 5" id="KW-0720">Serine protease</keyword>
<feature type="region of interest" description="Disordered" evidence="6">
    <location>
        <begin position="397"/>
        <end position="504"/>
    </location>
</feature>
<sequence>MSARKRLRSVTRSACAVFALVAAVGVGPVVAPAPARAADTVRDLQWHLDALKIPEAHRLTKGRGVTVAVIDSGVDAGHPDLRGQVLRGRGFGAGAAADGRTDPDREAGHGTGMAGIIAGRGGGDMHALGIAPEAKILPIGLGDGGLREAPTGVRWAVDSGADVINLSLGAHGDDPEMVEAVRYALGKNVVVVASTGNRDSGYREIPVPASVPGVLAVGGATRSGGLWDGTVTGPAMAISAPGEDIIAPAPSAASPNGYLVSDGTSNSSAIVSGIAALIRARYPDLDAANVVNRLVATARDRGPKGRDPEYGFGSVDVMAALTRSVPAVQANPLAAAAGASASPGAPTGEAEGKDDDGPAVSIGLADNAGIQIVLCLLAVLVAVAVVVILLVVNRRSRRRARAGAPPGVQRPGQPVPGVYPPPGTYQPHPPHGGFRPPPGPQPYPTAAPGQHPYPPAPGQHPYPPAPGGPPVTAPPYGPPHQPGPPGPVPPTPPGTPPTDPQPRQ</sequence>
<feature type="active site" description="Charge relay system" evidence="5">
    <location>
        <position position="109"/>
    </location>
</feature>
<evidence type="ECO:0000256" key="5">
    <source>
        <dbReference type="PROSITE-ProRule" id="PRU01240"/>
    </source>
</evidence>
<evidence type="ECO:0000256" key="4">
    <source>
        <dbReference type="ARBA" id="ARBA00022825"/>
    </source>
</evidence>
<evidence type="ECO:0000256" key="1">
    <source>
        <dbReference type="ARBA" id="ARBA00011073"/>
    </source>
</evidence>
<dbReference type="InterPro" id="IPR023827">
    <property type="entry name" value="Peptidase_S8_Asp-AS"/>
</dbReference>
<dbReference type="EMBL" id="RBAN01000001">
    <property type="protein sequence ID" value="RKN58625.1"/>
    <property type="molecule type" value="Genomic_DNA"/>
</dbReference>
<dbReference type="Gene3D" id="3.40.50.200">
    <property type="entry name" value="Peptidase S8/S53 domain"/>
    <property type="match status" value="1"/>
</dbReference>
<evidence type="ECO:0000256" key="3">
    <source>
        <dbReference type="ARBA" id="ARBA00022801"/>
    </source>
</evidence>
<dbReference type="Pfam" id="PF00082">
    <property type="entry name" value="Peptidase_S8"/>
    <property type="match status" value="1"/>
</dbReference>
<dbReference type="Proteomes" id="UP000279968">
    <property type="component" value="Unassembled WGS sequence"/>
</dbReference>
<dbReference type="AlphaFoldDB" id="A0A3B0ADJ5"/>
<feature type="chain" id="PRO_5017450848" evidence="8">
    <location>
        <begin position="38"/>
        <end position="504"/>
    </location>
</feature>
<comment type="similarity">
    <text evidence="1 5">Belongs to the peptidase S8 family.</text>
</comment>
<dbReference type="PANTHER" id="PTHR43806:SF11">
    <property type="entry name" value="CEREVISIN-RELATED"/>
    <property type="match status" value="1"/>
</dbReference>
<feature type="transmembrane region" description="Helical" evidence="7">
    <location>
        <begin position="368"/>
        <end position="392"/>
    </location>
</feature>
<protein>
    <submittedName>
        <fullName evidence="10">Type VII secretion-associated serine protease mycosin</fullName>
    </submittedName>
</protein>
<keyword evidence="3 5" id="KW-0378">Hydrolase</keyword>
<dbReference type="GO" id="GO:0006508">
    <property type="term" value="P:proteolysis"/>
    <property type="evidence" value="ECO:0007669"/>
    <property type="project" value="UniProtKB-KW"/>
</dbReference>
<feature type="active site" description="Charge relay system" evidence="5">
    <location>
        <position position="265"/>
    </location>
</feature>
<keyword evidence="7" id="KW-0812">Transmembrane</keyword>
<dbReference type="PROSITE" id="PS51892">
    <property type="entry name" value="SUBTILASE"/>
    <property type="match status" value="1"/>
</dbReference>
<evidence type="ECO:0000256" key="7">
    <source>
        <dbReference type="SAM" id="Phobius"/>
    </source>
</evidence>
<dbReference type="PRINTS" id="PR00723">
    <property type="entry name" value="SUBTILISIN"/>
</dbReference>
<name>A0A3B0ADJ5_9ACTN</name>
<evidence type="ECO:0000256" key="2">
    <source>
        <dbReference type="ARBA" id="ARBA00022670"/>
    </source>
</evidence>
<dbReference type="InterPro" id="IPR050131">
    <property type="entry name" value="Peptidase_S8_subtilisin-like"/>
</dbReference>
<feature type="active site" description="Charge relay system" evidence="5">
    <location>
        <position position="71"/>
    </location>
</feature>
<gene>
    <name evidence="10" type="ORF">D7193_08880</name>
</gene>
<comment type="caution">
    <text evidence="10">The sequence shown here is derived from an EMBL/GenBank/DDBJ whole genome shotgun (WGS) entry which is preliminary data.</text>
</comment>
<evidence type="ECO:0000259" key="9">
    <source>
        <dbReference type="Pfam" id="PF00082"/>
    </source>
</evidence>
<evidence type="ECO:0000256" key="8">
    <source>
        <dbReference type="SAM" id="SignalP"/>
    </source>
</evidence>
<keyword evidence="7" id="KW-1133">Transmembrane helix</keyword>
<keyword evidence="7" id="KW-0472">Membrane</keyword>
<dbReference type="InterPro" id="IPR036852">
    <property type="entry name" value="Peptidase_S8/S53_dom_sf"/>
</dbReference>
<proteinExistence type="inferred from homology"/>
<feature type="compositionally biased region" description="Low complexity" evidence="6">
    <location>
        <begin position="402"/>
        <end position="412"/>
    </location>
</feature>
<dbReference type="PANTHER" id="PTHR43806">
    <property type="entry name" value="PEPTIDASE S8"/>
    <property type="match status" value="1"/>
</dbReference>
<dbReference type="InterPro" id="IPR015500">
    <property type="entry name" value="Peptidase_S8_subtilisin-rel"/>
</dbReference>
<evidence type="ECO:0000256" key="6">
    <source>
        <dbReference type="SAM" id="MobiDB-lite"/>
    </source>
</evidence>
<accession>A0A3B0ADJ5</accession>
<dbReference type="GO" id="GO:0004252">
    <property type="term" value="F:serine-type endopeptidase activity"/>
    <property type="evidence" value="ECO:0007669"/>
    <property type="project" value="UniProtKB-UniRule"/>
</dbReference>
<dbReference type="PROSITE" id="PS00136">
    <property type="entry name" value="SUBTILASE_ASP"/>
    <property type="match status" value="1"/>
</dbReference>
<evidence type="ECO:0000313" key="10">
    <source>
        <dbReference type="EMBL" id="RKN58625.1"/>
    </source>
</evidence>
<feature type="signal peptide" evidence="8">
    <location>
        <begin position="1"/>
        <end position="37"/>
    </location>
</feature>
<evidence type="ECO:0000313" key="11">
    <source>
        <dbReference type="Proteomes" id="UP000279968"/>
    </source>
</evidence>
<dbReference type="OrthoDB" id="9798386at2"/>